<feature type="region of interest" description="Disordered" evidence="9">
    <location>
        <begin position="301"/>
        <end position="392"/>
    </location>
</feature>
<name>A0A6A6C056_ZASCE</name>
<comment type="function">
    <text evidence="8">Component of the Mediator complex, a coactivator involved in the regulated transcription of nearly all RNA polymerase II-dependent genes. Mediator functions as a bridge to convey information from gene-specific regulatory proteins to the basal RNA polymerase II transcription machinery. Mediator is recruited to promoters by direct interactions with regulatory proteins and serves as a scaffold for the assembly of a functional preinitiation complex with RNA polymerase II and the general transcription factors.</text>
</comment>
<evidence type="ECO:0000256" key="4">
    <source>
        <dbReference type="ARBA" id="ARBA00023015"/>
    </source>
</evidence>
<feature type="compositionally biased region" description="Basic and acidic residues" evidence="9">
    <location>
        <begin position="342"/>
        <end position="358"/>
    </location>
</feature>
<sequence>MAAVRSTPLDDEVWTHPAMIQWWIAEQGGKHMDENFIHRYFSESPFFDWTSKNGLLMDQSKRDMNSWNMVSNRKELEATLRRREGVEFMIVDTPQLVSDKELAAQGTTTGIYVIRKQDRQRVSDPYLRPPHVLVEKGPDGKDAWELTVLGTYYIVGENVLQAPSVYDIISNRLLTSSASLNKLFPIASSLPRYTPAAGFHYLPRAQKATSSLSVPGTPARSREGSVAPGTDDQSVRSGSVQAESRAGGTMSSATLKDMNSLKQSLVDAIEFADEYIDENPMMGEPGNFRFSASNAAIKKRRADEEAAAAKAKAEKESATTSRAASPKAATPPAVFTEAAKTTGKEKIKDGERRGSKKSDKARRKSRVIASGSATSPTTPGSATSTQAPNSAL</sequence>
<dbReference type="GO" id="GO:0003712">
    <property type="term" value="F:transcription coregulator activity"/>
    <property type="evidence" value="ECO:0007669"/>
    <property type="project" value="InterPro"/>
</dbReference>
<keyword evidence="4 8" id="KW-0805">Transcription regulation</keyword>
<protein>
    <recommendedName>
        <fullName evidence="3 8">Mediator of RNA polymerase II transcription subunit 6</fullName>
    </recommendedName>
    <alternativeName>
        <fullName evidence="7 8">Mediator complex subunit 6</fullName>
    </alternativeName>
</protein>
<keyword evidence="6 8" id="KW-0539">Nucleus</keyword>
<dbReference type="InterPro" id="IPR007018">
    <property type="entry name" value="Mediator_Med6"/>
</dbReference>
<evidence type="ECO:0000256" key="8">
    <source>
        <dbReference type="RuleBase" id="RU364143"/>
    </source>
</evidence>
<dbReference type="Pfam" id="PF04934">
    <property type="entry name" value="Med6"/>
    <property type="match status" value="1"/>
</dbReference>
<comment type="subcellular location">
    <subcellularLocation>
        <location evidence="1 8">Nucleus</location>
    </subcellularLocation>
</comment>
<evidence type="ECO:0000256" key="7">
    <source>
        <dbReference type="ARBA" id="ARBA00031259"/>
    </source>
</evidence>
<evidence type="ECO:0000256" key="1">
    <source>
        <dbReference type="ARBA" id="ARBA00004123"/>
    </source>
</evidence>
<dbReference type="Gene3D" id="3.10.450.580">
    <property type="entry name" value="Mediator complex, subunit Med6"/>
    <property type="match status" value="1"/>
</dbReference>
<organism evidence="10 11">
    <name type="scientific">Zasmidium cellare ATCC 36951</name>
    <dbReference type="NCBI Taxonomy" id="1080233"/>
    <lineage>
        <taxon>Eukaryota</taxon>
        <taxon>Fungi</taxon>
        <taxon>Dikarya</taxon>
        <taxon>Ascomycota</taxon>
        <taxon>Pezizomycotina</taxon>
        <taxon>Dothideomycetes</taxon>
        <taxon>Dothideomycetidae</taxon>
        <taxon>Mycosphaerellales</taxon>
        <taxon>Mycosphaerellaceae</taxon>
        <taxon>Zasmidium</taxon>
    </lineage>
</organism>
<evidence type="ECO:0000256" key="5">
    <source>
        <dbReference type="ARBA" id="ARBA00023163"/>
    </source>
</evidence>
<comment type="subunit">
    <text evidence="8">Component of the Mediator complex.</text>
</comment>
<evidence type="ECO:0000256" key="2">
    <source>
        <dbReference type="ARBA" id="ARBA00007526"/>
    </source>
</evidence>
<keyword evidence="11" id="KW-1185">Reference proteome</keyword>
<comment type="similarity">
    <text evidence="2 8">Belongs to the Mediator complex subunit 6 family.</text>
</comment>
<reference evidence="10" key="1">
    <citation type="journal article" date="2020" name="Stud. Mycol.">
        <title>101 Dothideomycetes genomes: a test case for predicting lifestyles and emergence of pathogens.</title>
        <authorList>
            <person name="Haridas S."/>
            <person name="Albert R."/>
            <person name="Binder M."/>
            <person name="Bloem J."/>
            <person name="Labutti K."/>
            <person name="Salamov A."/>
            <person name="Andreopoulos B."/>
            <person name="Baker S."/>
            <person name="Barry K."/>
            <person name="Bills G."/>
            <person name="Bluhm B."/>
            <person name="Cannon C."/>
            <person name="Castanera R."/>
            <person name="Culley D."/>
            <person name="Daum C."/>
            <person name="Ezra D."/>
            <person name="Gonzalez J."/>
            <person name="Henrissat B."/>
            <person name="Kuo A."/>
            <person name="Liang C."/>
            <person name="Lipzen A."/>
            <person name="Lutzoni F."/>
            <person name="Magnuson J."/>
            <person name="Mondo S."/>
            <person name="Nolan M."/>
            <person name="Ohm R."/>
            <person name="Pangilinan J."/>
            <person name="Park H.-J."/>
            <person name="Ramirez L."/>
            <person name="Alfaro M."/>
            <person name="Sun H."/>
            <person name="Tritt A."/>
            <person name="Yoshinaga Y."/>
            <person name="Zwiers L.-H."/>
            <person name="Turgeon B."/>
            <person name="Goodwin S."/>
            <person name="Spatafora J."/>
            <person name="Crous P."/>
            <person name="Grigoriev I."/>
        </authorList>
    </citation>
    <scope>NUCLEOTIDE SEQUENCE</scope>
    <source>
        <strain evidence="10">ATCC 36951</strain>
    </source>
</reference>
<gene>
    <name evidence="8" type="primary">MED6</name>
    <name evidence="10" type="ORF">M409DRAFT_60703</name>
</gene>
<dbReference type="InterPro" id="IPR038566">
    <property type="entry name" value="Mediator_Med6_sf"/>
</dbReference>
<evidence type="ECO:0000313" key="10">
    <source>
        <dbReference type="EMBL" id="KAF2159638.1"/>
    </source>
</evidence>
<dbReference type="GO" id="GO:0006357">
    <property type="term" value="P:regulation of transcription by RNA polymerase II"/>
    <property type="evidence" value="ECO:0007669"/>
    <property type="project" value="InterPro"/>
</dbReference>
<evidence type="ECO:0000256" key="3">
    <source>
        <dbReference type="ARBA" id="ARBA00020634"/>
    </source>
</evidence>
<dbReference type="PANTHER" id="PTHR13104">
    <property type="entry name" value="MED-6-RELATED"/>
    <property type="match status" value="1"/>
</dbReference>
<dbReference type="OrthoDB" id="344220at2759"/>
<accession>A0A6A6C056</accession>
<feature type="compositionally biased region" description="Low complexity" evidence="9">
    <location>
        <begin position="369"/>
        <end position="385"/>
    </location>
</feature>
<evidence type="ECO:0000256" key="9">
    <source>
        <dbReference type="SAM" id="MobiDB-lite"/>
    </source>
</evidence>
<evidence type="ECO:0000313" key="11">
    <source>
        <dbReference type="Proteomes" id="UP000799537"/>
    </source>
</evidence>
<feature type="compositionally biased region" description="Polar residues" evidence="9">
    <location>
        <begin position="231"/>
        <end position="242"/>
    </location>
</feature>
<keyword evidence="5 8" id="KW-0804">Transcription</keyword>
<keyword evidence="8" id="KW-0010">Activator</keyword>
<dbReference type="Proteomes" id="UP000799537">
    <property type="component" value="Unassembled WGS sequence"/>
</dbReference>
<dbReference type="AlphaFoldDB" id="A0A6A6C056"/>
<dbReference type="EMBL" id="ML993635">
    <property type="protein sequence ID" value="KAF2159638.1"/>
    <property type="molecule type" value="Genomic_DNA"/>
</dbReference>
<evidence type="ECO:0000256" key="6">
    <source>
        <dbReference type="ARBA" id="ARBA00023242"/>
    </source>
</evidence>
<feature type="region of interest" description="Disordered" evidence="9">
    <location>
        <begin position="210"/>
        <end position="255"/>
    </location>
</feature>
<proteinExistence type="inferred from homology"/>
<dbReference type="GO" id="GO:0016592">
    <property type="term" value="C:mediator complex"/>
    <property type="evidence" value="ECO:0007669"/>
    <property type="project" value="InterPro"/>
</dbReference>